<dbReference type="PANTHER" id="PTHR46246">
    <property type="entry name" value="GUANOSINE-3',5'-BIS(DIPHOSPHATE) 3'-PYROPHOSPHOHYDROLASE MESH1"/>
    <property type="match status" value="1"/>
</dbReference>
<dbReference type="EMBL" id="VUNZ01000001">
    <property type="protein sequence ID" value="KAA2223888.1"/>
    <property type="molecule type" value="Genomic_DNA"/>
</dbReference>
<keyword evidence="1" id="KW-0378">Hydrolase</keyword>
<dbReference type="GO" id="GO:0008893">
    <property type="term" value="F:guanosine-3',5'-bis(diphosphate) 3'-diphosphatase activity"/>
    <property type="evidence" value="ECO:0007669"/>
    <property type="project" value="TreeGrafter"/>
</dbReference>
<gene>
    <name evidence="1" type="ORF">FW780_06740</name>
</gene>
<dbReference type="PANTHER" id="PTHR46246:SF1">
    <property type="entry name" value="GUANOSINE-3',5'-BIS(DIPHOSPHATE) 3'-PYROPHOSPHOHYDROLASE MESH1"/>
    <property type="match status" value="1"/>
</dbReference>
<dbReference type="AlphaFoldDB" id="A0A5B2UBZ9"/>
<organism evidence="1 2">
    <name type="scientific">Chryseobacterium sediminis</name>
    <dbReference type="NCBI Taxonomy" id="1679494"/>
    <lineage>
        <taxon>Bacteria</taxon>
        <taxon>Pseudomonadati</taxon>
        <taxon>Bacteroidota</taxon>
        <taxon>Flavobacteriia</taxon>
        <taxon>Flavobacteriales</taxon>
        <taxon>Weeksellaceae</taxon>
        <taxon>Chryseobacterium group</taxon>
        <taxon>Chryseobacterium</taxon>
    </lineage>
</organism>
<dbReference type="InterPro" id="IPR052194">
    <property type="entry name" value="MESH1"/>
</dbReference>
<name>A0A5B2UBZ9_9FLAO</name>
<reference evidence="1 2" key="1">
    <citation type="journal article" date="2015" name="Int. J. Syst. Evol. Microbiol.">
        <title>Chryseobacterium sediminis sp. nov., isolated from a river sediment.</title>
        <authorList>
            <person name="Kampfer P."/>
            <person name="Busse H.J."/>
            <person name="McInroy J.A."/>
            <person name="Glaeser S.P."/>
        </authorList>
    </citation>
    <scope>NUCLEOTIDE SEQUENCE [LARGE SCALE GENOMIC DNA]</scope>
    <source>
        <strain evidence="1 2">IMT-174</strain>
    </source>
</reference>
<protein>
    <submittedName>
        <fullName evidence="1">Bifunctional (P)ppGpp synthetase/guanosine-3',5'-bis(Diphosphate) 3'-pyrophosphohydrolase</fullName>
    </submittedName>
</protein>
<evidence type="ECO:0000313" key="2">
    <source>
        <dbReference type="Proteomes" id="UP000323082"/>
    </source>
</evidence>
<evidence type="ECO:0000313" key="1">
    <source>
        <dbReference type="EMBL" id="KAA2223888.1"/>
    </source>
</evidence>
<dbReference type="RefSeq" id="WP_149832791.1">
    <property type="nucleotide sequence ID" value="NZ_VUNZ01000001.1"/>
</dbReference>
<dbReference type="Proteomes" id="UP000323082">
    <property type="component" value="Unassembled WGS sequence"/>
</dbReference>
<dbReference type="Gene3D" id="1.10.3210.10">
    <property type="entry name" value="Hypothetical protein af1432"/>
    <property type="match status" value="1"/>
</dbReference>
<accession>A0A5B2UBZ9</accession>
<proteinExistence type="predicted"/>
<dbReference type="Pfam" id="PF13328">
    <property type="entry name" value="HD_4"/>
    <property type="match status" value="1"/>
</dbReference>
<comment type="caution">
    <text evidence="1">The sequence shown here is derived from an EMBL/GenBank/DDBJ whole genome shotgun (WGS) entry which is preliminary data.</text>
</comment>
<sequence>MNYKDQLYNARKFAIEKHNGQHYGIYPYEIHLGNVVSILMKFSILPTNQENTDILISAWLHDILEDTTVSIEELEKKFGKKITDIVFSLTDGEGKNREERKNNMYNKLIHNQAGIIVKLADRIANIEFCLIQNNKKLYEMYQKEQPKFQQIISSKMNTELANSLLIYLKTLL</sequence>
<dbReference type="OrthoDB" id="9802385at2"/>
<dbReference type="SUPFAM" id="SSF109604">
    <property type="entry name" value="HD-domain/PDEase-like"/>
    <property type="match status" value="1"/>
</dbReference>